<evidence type="ECO:0000313" key="7">
    <source>
        <dbReference type="Proteomes" id="UP000053201"/>
    </source>
</evidence>
<evidence type="ECO:0000256" key="4">
    <source>
        <dbReference type="RuleBase" id="RU367022"/>
    </source>
</evidence>
<keyword evidence="4" id="KW-0406">Ion transport</keyword>
<keyword evidence="4" id="KW-0813">Transport</keyword>
<dbReference type="eggNOG" id="ENOG502S14K">
    <property type="taxonomic scope" value="Eukaryota"/>
</dbReference>
<dbReference type="EMBL" id="KQ257458">
    <property type="protein sequence ID" value="KNC99325.1"/>
    <property type="molecule type" value="Genomic_DNA"/>
</dbReference>
<keyword evidence="7" id="KW-1185">Reference proteome</keyword>
<sequence length="363" mass="38882">MQQHILLILPFLALALAQTACPTTPTDPNCASFRLSDSDATSLVDTLCHQMSGMPGCTLQQQCASGKVPQQYCSPMSLYADICASDMPSMGSCKTFVNMCGNSTTMASTVNAQCKEPTSAALPSIPTSKIATQNIRSICTEMSMPGCEQCSIPSDTAGYAQCDLLGTYSLLCKAMPDMRQCADWKQMCAATPGLSLCSTSSDGGNNDPPVMKMFFHTGIVDYVLFEKWVPRTSAQYAGTWFAVFFLGIFYEAWQAFIATYEAKRLYGRSSSGFPSSSKSELVLSAIDESRSERVKRALVRGVAKFVTVTGAYALMLVAMTFNVGLFFAVVTGLAVGAAIFSEWTRAAVQAAVLGEASGEELCC</sequence>
<keyword evidence="5" id="KW-0732">Signal</keyword>
<comment type="subcellular location">
    <subcellularLocation>
        <location evidence="4">Membrane</location>
        <topology evidence="4">Multi-pass membrane protein</topology>
    </subcellularLocation>
</comment>
<dbReference type="InterPro" id="IPR007274">
    <property type="entry name" value="Cop_transporter"/>
</dbReference>
<evidence type="ECO:0000256" key="5">
    <source>
        <dbReference type="SAM" id="SignalP"/>
    </source>
</evidence>
<dbReference type="OrthoDB" id="73901at2759"/>
<feature type="transmembrane region" description="Helical" evidence="4">
    <location>
        <begin position="240"/>
        <end position="260"/>
    </location>
</feature>
<evidence type="ECO:0000313" key="6">
    <source>
        <dbReference type="EMBL" id="KNC99325.1"/>
    </source>
</evidence>
<evidence type="ECO:0000256" key="2">
    <source>
        <dbReference type="ARBA" id="ARBA00022989"/>
    </source>
</evidence>
<accession>A0A0L0HCS8</accession>
<gene>
    <name evidence="6" type="ORF">SPPG_05573</name>
</gene>
<dbReference type="PANTHER" id="PTHR12483:SF119">
    <property type="entry name" value="COPPER TRANSPORT PROTEIN-RELATED"/>
    <property type="match status" value="1"/>
</dbReference>
<keyword evidence="1 4" id="KW-0812">Transmembrane</keyword>
<keyword evidence="3 4" id="KW-0472">Membrane</keyword>
<dbReference type="Pfam" id="PF04145">
    <property type="entry name" value="Ctr"/>
    <property type="match status" value="1"/>
</dbReference>
<feature type="transmembrane region" description="Helical" evidence="4">
    <location>
        <begin position="297"/>
        <end position="315"/>
    </location>
</feature>
<comment type="similarity">
    <text evidence="4">Belongs to the copper transporter (Ctr) (TC 1.A.56) family. SLC31A subfamily.</text>
</comment>
<reference evidence="6 7" key="1">
    <citation type="submission" date="2009-08" db="EMBL/GenBank/DDBJ databases">
        <title>The Genome Sequence of Spizellomyces punctatus strain DAOM BR117.</title>
        <authorList>
            <consortium name="The Broad Institute Genome Sequencing Platform"/>
            <person name="Russ C."/>
            <person name="Cuomo C."/>
            <person name="Shea T."/>
            <person name="Young S.K."/>
            <person name="Zeng Q."/>
            <person name="Koehrsen M."/>
            <person name="Haas B."/>
            <person name="Borodovsky M."/>
            <person name="Guigo R."/>
            <person name="Alvarado L."/>
            <person name="Berlin A."/>
            <person name="Bochicchio J."/>
            <person name="Borenstein D."/>
            <person name="Chapman S."/>
            <person name="Chen Z."/>
            <person name="Engels R."/>
            <person name="Freedman E."/>
            <person name="Gellesch M."/>
            <person name="Goldberg J."/>
            <person name="Griggs A."/>
            <person name="Gujja S."/>
            <person name="Heiman D."/>
            <person name="Hepburn T."/>
            <person name="Howarth C."/>
            <person name="Jen D."/>
            <person name="Larson L."/>
            <person name="Lewis B."/>
            <person name="Mehta T."/>
            <person name="Park D."/>
            <person name="Pearson M."/>
            <person name="Roberts A."/>
            <person name="Saif S."/>
            <person name="Shenoy N."/>
            <person name="Sisk P."/>
            <person name="Stolte C."/>
            <person name="Sykes S."/>
            <person name="Thomson T."/>
            <person name="Walk T."/>
            <person name="White J."/>
            <person name="Yandava C."/>
            <person name="Burger G."/>
            <person name="Gray M.W."/>
            <person name="Holland P.W.H."/>
            <person name="King N."/>
            <person name="Lang F.B.F."/>
            <person name="Roger A.J."/>
            <person name="Ruiz-Trillo I."/>
            <person name="Lander E."/>
            <person name="Nusbaum C."/>
        </authorList>
    </citation>
    <scope>NUCLEOTIDE SEQUENCE [LARGE SCALE GENOMIC DNA]</scope>
    <source>
        <strain evidence="6 7">DAOM BR117</strain>
    </source>
</reference>
<feature type="chain" id="PRO_5005539715" description="Copper transport protein" evidence="5">
    <location>
        <begin position="18"/>
        <end position="363"/>
    </location>
</feature>
<proteinExistence type="inferred from homology"/>
<protein>
    <recommendedName>
        <fullName evidence="4">Copper transport protein</fullName>
    </recommendedName>
</protein>
<feature type="transmembrane region" description="Helical" evidence="4">
    <location>
        <begin position="321"/>
        <end position="340"/>
    </location>
</feature>
<keyword evidence="4" id="KW-0186">Copper</keyword>
<dbReference type="Proteomes" id="UP000053201">
    <property type="component" value="Unassembled WGS sequence"/>
</dbReference>
<keyword evidence="2 4" id="KW-1133">Transmembrane helix</keyword>
<evidence type="ECO:0000256" key="3">
    <source>
        <dbReference type="ARBA" id="ARBA00023136"/>
    </source>
</evidence>
<dbReference type="GO" id="GO:0016020">
    <property type="term" value="C:membrane"/>
    <property type="evidence" value="ECO:0007669"/>
    <property type="project" value="UniProtKB-SubCell"/>
</dbReference>
<dbReference type="OMA" id="FKEWVPR"/>
<dbReference type="RefSeq" id="XP_016607365.1">
    <property type="nucleotide sequence ID" value="XM_016753782.1"/>
</dbReference>
<evidence type="ECO:0000256" key="1">
    <source>
        <dbReference type="ARBA" id="ARBA00022692"/>
    </source>
</evidence>
<keyword evidence="4" id="KW-0187">Copper transport</keyword>
<dbReference type="GO" id="GO:0005375">
    <property type="term" value="F:copper ion transmembrane transporter activity"/>
    <property type="evidence" value="ECO:0007669"/>
    <property type="project" value="UniProtKB-UniRule"/>
</dbReference>
<name>A0A0L0HCS8_SPIPD</name>
<dbReference type="PANTHER" id="PTHR12483">
    <property type="entry name" value="SOLUTE CARRIER FAMILY 31 COPPER TRANSPORTERS"/>
    <property type="match status" value="1"/>
</dbReference>
<dbReference type="VEuPathDB" id="FungiDB:SPPG_05573"/>
<dbReference type="AlphaFoldDB" id="A0A0L0HCS8"/>
<feature type="signal peptide" evidence="5">
    <location>
        <begin position="1"/>
        <end position="17"/>
    </location>
</feature>
<dbReference type="InParanoid" id="A0A0L0HCS8"/>
<dbReference type="GeneID" id="27688937"/>
<organism evidence="6 7">
    <name type="scientific">Spizellomyces punctatus (strain DAOM BR117)</name>
    <dbReference type="NCBI Taxonomy" id="645134"/>
    <lineage>
        <taxon>Eukaryota</taxon>
        <taxon>Fungi</taxon>
        <taxon>Fungi incertae sedis</taxon>
        <taxon>Chytridiomycota</taxon>
        <taxon>Chytridiomycota incertae sedis</taxon>
        <taxon>Chytridiomycetes</taxon>
        <taxon>Spizellomycetales</taxon>
        <taxon>Spizellomycetaceae</taxon>
        <taxon>Spizellomyces</taxon>
    </lineage>
</organism>